<feature type="chain" id="PRO_5023910168" description="Tissue inhibitor of metalloproteinase" evidence="1">
    <location>
        <begin position="22"/>
        <end position="150"/>
    </location>
</feature>
<dbReference type="InterPro" id="IPR008993">
    <property type="entry name" value="TIMP-like_OB-fold"/>
</dbReference>
<dbReference type="SUPFAM" id="SSF50242">
    <property type="entry name" value="TIMP-like"/>
    <property type="match status" value="1"/>
</dbReference>
<evidence type="ECO:0000313" key="3">
    <source>
        <dbReference type="Proteomes" id="UP000326994"/>
    </source>
</evidence>
<reference evidence="2 3" key="1">
    <citation type="submission" date="2019-08" db="EMBL/GenBank/DDBJ databases">
        <title>Ulvibacter marinistellae sp. nov., isolated from a starfish, Patiria pectinifera.</title>
        <authorList>
            <person name="Kawano K."/>
            <person name="Ushijima N."/>
            <person name="Kihara M."/>
            <person name="Itoh H."/>
        </authorList>
    </citation>
    <scope>NUCLEOTIDE SEQUENCE [LARGE SCALE GENOMIC DNA]</scope>
    <source>
        <strain evidence="2 3">KK4</strain>
    </source>
</reference>
<gene>
    <name evidence="2" type="ORF">ULMS_21470</name>
</gene>
<dbReference type="OrthoDB" id="1260598at2"/>
<evidence type="ECO:0000256" key="1">
    <source>
        <dbReference type="SAM" id="SignalP"/>
    </source>
</evidence>
<dbReference type="AlphaFoldDB" id="A0A5J4G1R0"/>
<sequence length="150" mass="17533">MNQLKYILFAILIFGFQNSFACSCVEVSGSFKEKVLYSIESSDYVFIGLVINVERIDDGKNEFSSRYNLYTFEIVKKFKGVSKRKIIKIKSQQDGAACGYNFDLGQTYLVHTNNFEQDNWTGLCTRNNVIRHVRKKELRLLKRYKRKNNS</sequence>
<comment type="caution">
    <text evidence="2">The sequence shown here is derived from an EMBL/GenBank/DDBJ whole genome shotgun (WGS) entry which is preliminary data.</text>
</comment>
<organism evidence="2 3">
    <name type="scientific">Patiriisocius marinistellae</name>
    <dbReference type="NCBI Taxonomy" id="2494560"/>
    <lineage>
        <taxon>Bacteria</taxon>
        <taxon>Pseudomonadati</taxon>
        <taxon>Bacteroidota</taxon>
        <taxon>Flavobacteriia</taxon>
        <taxon>Flavobacteriales</taxon>
        <taxon>Flavobacteriaceae</taxon>
        <taxon>Patiriisocius</taxon>
    </lineage>
</organism>
<protein>
    <recommendedName>
        <fullName evidence="4">Tissue inhibitor of metalloproteinase</fullName>
    </recommendedName>
</protein>
<dbReference type="Proteomes" id="UP000326994">
    <property type="component" value="Unassembled WGS sequence"/>
</dbReference>
<evidence type="ECO:0000313" key="2">
    <source>
        <dbReference type="EMBL" id="GEQ86639.1"/>
    </source>
</evidence>
<keyword evidence="1" id="KW-0732">Signal</keyword>
<proteinExistence type="predicted"/>
<keyword evidence="3" id="KW-1185">Reference proteome</keyword>
<name>A0A5J4G1R0_9FLAO</name>
<feature type="signal peptide" evidence="1">
    <location>
        <begin position="1"/>
        <end position="21"/>
    </location>
</feature>
<dbReference type="Gene3D" id="2.40.50.120">
    <property type="match status" value="1"/>
</dbReference>
<dbReference type="RefSeq" id="WP_151894569.1">
    <property type="nucleotide sequence ID" value="NZ_BKCF01000004.1"/>
</dbReference>
<dbReference type="EMBL" id="BKCF01000004">
    <property type="protein sequence ID" value="GEQ86639.1"/>
    <property type="molecule type" value="Genomic_DNA"/>
</dbReference>
<dbReference type="PROSITE" id="PS51257">
    <property type="entry name" value="PROKAR_LIPOPROTEIN"/>
    <property type="match status" value="1"/>
</dbReference>
<evidence type="ECO:0008006" key="4">
    <source>
        <dbReference type="Google" id="ProtNLM"/>
    </source>
</evidence>
<accession>A0A5J4G1R0</accession>